<dbReference type="RefSeq" id="WP_221558279.1">
    <property type="nucleotide sequence ID" value="NZ_JAIGNO010000006.1"/>
</dbReference>
<dbReference type="Proteomes" id="UP000755104">
    <property type="component" value="Unassembled WGS sequence"/>
</dbReference>
<dbReference type="PROSITE" id="PS50968">
    <property type="entry name" value="BIOTINYL_LIPOYL"/>
    <property type="match status" value="1"/>
</dbReference>
<dbReference type="Gene3D" id="2.40.50.100">
    <property type="match status" value="1"/>
</dbReference>
<dbReference type="GO" id="GO:0003989">
    <property type="term" value="F:acetyl-CoA carboxylase activity"/>
    <property type="evidence" value="ECO:0007669"/>
    <property type="project" value="UniProtKB-EC"/>
</dbReference>
<dbReference type="Pfam" id="PF00364">
    <property type="entry name" value="Biotin_lipoyl"/>
    <property type="match status" value="1"/>
</dbReference>
<dbReference type="PROSITE" id="PS00188">
    <property type="entry name" value="BIOTIN"/>
    <property type="match status" value="1"/>
</dbReference>
<evidence type="ECO:0000256" key="9">
    <source>
        <dbReference type="RuleBase" id="RU364072"/>
    </source>
</evidence>
<dbReference type="EMBL" id="JAIGNO010000006">
    <property type="protein sequence ID" value="MBX7483013.1"/>
    <property type="molecule type" value="Genomic_DNA"/>
</dbReference>
<accession>A0ABS7JBE5</accession>
<evidence type="ECO:0000256" key="7">
    <source>
        <dbReference type="ARBA" id="ARBA00023160"/>
    </source>
</evidence>
<sequence>MAERKGTAGKSGMNVDTALVRELAEMLGDTGLTEIEVEDGDRKIRVSRGGVALAGVPAPMAMPAAAPTAPVSAPPAAAGAAPAGADVAGAIKSPMVGTVYLAPEPGAADFVQVGDSVKEGQTLVIVEAMKVMNPITADKAGTVKAIHVENAQPVEFDQPLVSIG</sequence>
<protein>
    <recommendedName>
        <fullName evidence="3 9">Biotin carboxyl carrier protein of acetyl-CoA carboxylase</fullName>
    </recommendedName>
</protein>
<comment type="caution">
    <text evidence="11">The sequence shown here is derived from an EMBL/GenBank/DDBJ whole genome shotgun (WGS) entry which is preliminary data.</text>
</comment>
<name>A0ABS7JBE5_9SPHN</name>
<evidence type="ECO:0000313" key="11">
    <source>
        <dbReference type="EMBL" id="MBX7483013.1"/>
    </source>
</evidence>
<keyword evidence="6 9" id="KW-0443">Lipid metabolism</keyword>
<dbReference type="InterPro" id="IPR011053">
    <property type="entry name" value="Single_hybrid_motif"/>
</dbReference>
<feature type="domain" description="Lipoyl-binding" evidence="10">
    <location>
        <begin position="88"/>
        <end position="164"/>
    </location>
</feature>
<dbReference type="InterPro" id="IPR000089">
    <property type="entry name" value="Biotin_lipoyl"/>
</dbReference>
<dbReference type="CDD" id="cd06850">
    <property type="entry name" value="biotinyl_domain"/>
    <property type="match status" value="1"/>
</dbReference>
<keyword evidence="11" id="KW-0436">Ligase</keyword>
<gene>
    <name evidence="11" type="primary">accB</name>
    <name evidence="11" type="ORF">K3174_10765</name>
</gene>
<dbReference type="PRINTS" id="PR01071">
    <property type="entry name" value="ACOABIOTINCC"/>
</dbReference>
<evidence type="ECO:0000256" key="6">
    <source>
        <dbReference type="ARBA" id="ARBA00023098"/>
    </source>
</evidence>
<proteinExistence type="predicted"/>
<dbReference type="PANTHER" id="PTHR45266">
    <property type="entry name" value="OXALOACETATE DECARBOXYLASE ALPHA CHAIN"/>
    <property type="match status" value="1"/>
</dbReference>
<evidence type="ECO:0000256" key="5">
    <source>
        <dbReference type="ARBA" id="ARBA00022832"/>
    </source>
</evidence>
<evidence type="ECO:0000259" key="10">
    <source>
        <dbReference type="PROSITE" id="PS50968"/>
    </source>
</evidence>
<reference evidence="11 12" key="1">
    <citation type="submission" date="2021-08" db="EMBL/GenBank/DDBJ databases">
        <title>Comparative Genomics Analysis of the Genus Qipengyuania Reveals Extensive Genetic Diversity and Metabolic Versatility, Including the Description of Fifteen Novel Species.</title>
        <authorList>
            <person name="Liu Y."/>
        </authorList>
    </citation>
    <scope>NUCLEOTIDE SEQUENCE [LARGE SCALE GENOMIC DNA]</scope>
    <source>
        <strain evidence="11 12">6D47A</strain>
    </source>
</reference>
<comment type="function">
    <text evidence="1 9">This protein is a component of the acetyl coenzyme A carboxylase complex; first, biotin carboxylase catalyzes the carboxylation of the carrier protein and then the transcarboxylase transfers the carboxyl group to form malonyl-CoA.</text>
</comment>
<organism evidence="11 12">
    <name type="scientific">Qipengyuania qiaonensis</name>
    <dbReference type="NCBI Taxonomy" id="2867240"/>
    <lineage>
        <taxon>Bacteria</taxon>
        <taxon>Pseudomonadati</taxon>
        <taxon>Pseudomonadota</taxon>
        <taxon>Alphaproteobacteria</taxon>
        <taxon>Sphingomonadales</taxon>
        <taxon>Erythrobacteraceae</taxon>
        <taxon>Qipengyuania</taxon>
    </lineage>
</organism>
<evidence type="ECO:0000256" key="8">
    <source>
        <dbReference type="ARBA" id="ARBA00023267"/>
    </source>
</evidence>
<evidence type="ECO:0000256" key="1">
    <source>
        <dbReference type="ARBA" id="ARBA00003761"/>
    </source>
</evidence>
<dbReference type="InterPro" id="IPR001882">
    <property type="entry name" value="Biotin_BS"/>
</dbReference>
<keyword evidence="12" id="KW-1185">Reference proteome</keyword>
<dbReference type="NCBIfam" id="TIGR00531">
    <property type="entry name" value="BCCP"/>
    <property type="match status" value="1"/>
</dbReference>
<dbReference type="PANTHER" id="PTHR45266:SF3">
    <property type="entry name" value="OXALOACETATE DECARBOXYLASE ALPHA CHAIN"/>
    <property type="match status" value="1"/>
</dbReference>
<dbReference type="InterPro" id="IPR050709">
    <property type="entry name" value="Biotin_Carboxyl_Carrier/Decarb"/>
</dbReference>
<evidence type="ECO:0000313" key="12">
    <source>
        <dbReference type="Proteomes" id="UP000755104"/>
    </source>
</evidence>
<keyword evidence="5 9" id="KW-0276">Fatty acid metabolism</keyword>
<keyword evidence="4 9" id="KW-0444">Lipid biosynthesis</keyword>
<evidence type="ECO:0000256" key="3">
    <source>
        <dbReference type="ARBA" id="ARBA00017562"/>
    </source>
</evidence>
<dbReference type="InterPro" id="IPR001249">
    <property type="entry name" value="AcCoA_biotinCC"/>
</dbReference>
<evidence type="ECO:0000256" key="2">
    <source>
        <dbReference type="ARBA" id="ARBA00005194"/>
    </source>
</evidence>
<keyword evidence="8 9" id="KW-0092">Biotin</keyword>
<evidence type="ECO:0000256" key="4">
    <source>
        <dbReference type="ARBA" id="ARBA00022516"/>
    </source>
</evidence>
<comment type="pathway">
    <text evidence="2 9">Lipid metabolism; fatty acid biosynthesis.</text>
</comment>
<dbReference type="SUPFAM" id="SSF51230">
    <property type="entry name" value="Single hybrid motif"/>
    <property type="match status" value="1"/>
</dbReference>
<keyword evidence="7 9" id="KW-0275">Fatty acid biosynthesis</keyword>